<comment type="function">
    <text evidence="7">May play the central regulatory role in sporulation. It may be an element of the effector pathway responsible for the activation of sporulation genes in response to nutritional stress. Spo0A may act in concert with spo0H (a sigma factor) to control the expression of some genes that are critical to the sporulation process.</text>
</comment>
<dbReference type="SUPFAM" id="SSF52172">
    <property type="entry name" value="CheY-like"/>
    <property type="match status" value="1"/>
</dbReference>
<dbReference type="AlphaFoldDB" id="A0AAW7Z935"/>
<dbReference type="Proteomes" id="UP001172911">
    <property type="component" value="Unassembled WGS sequence"/>
</dbReference>
<reference evidence="12" key="2">
    <citation type="submission" date="2023-03" db="EMBL/GenBank/DDBJ databases">
        <authorList>
            <person name="Zhang Z."/>
        </authorList>
    </citation>
    <scope>NUCLEOTIDE SEQUENCE</scope>
    <source>
        <strain evidence="12">DSA</strain>
    </source>
</reference>
<protein>
    <recommendedName>
        <fullName evidence="1">Stage 0 sporulation protein A homolog</fullName>
    </recommendedName>
</protein>
<name>A0AAW7Z935_9FIRM</name>
<dbReference type="InterPro" id="IPR001867">
    <property type="entry name" value="OmpR/PhoB-type_DNA-bd"/>
</dbReference>
<evidence type="ECO:0000256" key="7">
    <source>
        <dbReference type="ARBA" id="ARBA00024867"/>
    </source>
</evidence>
<evidence type="ECO:0000256" key="6">
    <source>
        <dbReference type="ARBA" id="ARBA00023163"/>
    </source>
</evidence>
<evidence type="ECO:0000256" key="2">
    <source>
        <dbReference type="ARBA" id="ARBA00022553"/>
    </source>
</evidence>
<keyword evidence="4" id="KW-0805">Transcription regulation</keyword>
<feature type="domain" description="Response regulatory" evidence="10">
    <location>
        <begin position="4"/>
        <end position="118"/>
    </location>
</feature>
<evidence type="ECO:0000256" key="5">
    <source>
        <dbReference type="ARBA" id="ARBA00023125"/>
    </source>
</evidence>
<dbReference type="CDD" id="cd17574">
    <property type="entry name" value="REC_OmpR"/>
    <property type="match status" value="1"/>
</dbReference>
<dbReference type="GO" id="GO:0005829">
    <property type="term" value="C:cytosol"/>
    <property type="evidence" value="ECO:0007669"/>
    <property type="project" value="TreeGrafter"/>
</dbReference>
<evidence type="ECO:0000313" key="13">
    <source>
        <dbReference type="Proteomes" id="UP001172911"/>
    </source>
</evidence>
<dbReference type="InterPro" id="IPR036388">
    <property type="entry name" value="WH-like_DNA-bd_sf"/>
</dbReference>
<evidence type="ECO:0000259" key="10">
    <source>
        <dbReference type="PROSITE" id="PS50110"/>
    </source>
</evidence>
<proteinExistence type="predicted"/>
<dbReference type="GO" id="GO:0006355">
    <property type="term" value="P:regulation of DNA-templated transcription"/>
    <property type="evidence" value="ECO:0007669"/>
    <property type="project" value="InterPro"/>
</dbReference>
<evidence type="ECO:0000313" key="12">
    <source>
        <dbReference type="EMBL" id="MDO7785892.1"/>
    </source>
</evidence>
<dbReference type="InterPro" id="IPR039420">
    <property type="entry name" value="WalR-like"/>
</dbReference>
<evidence type="ECO:0000256" key="4">
    <source>
        <dbReference type="ARBA" id="ARBA00023015"/>
    </source>
</evidence>
<comment type="caution">
    <text evidence="12">The sequence shown here is derived from an EMBL/GenBank/DDBJ whole genome shotgun (WGS) entry which is preliminary data.</text>
</comment>
<dbReference type="EMBL" id="JARPTC010000002">
    <property type="protein sequence ID" value="MDO7785892.1"/>
    <property type="molecule type" value="Genomic_DNA"/>
</dbReference>
<feature type="DNA-binding region" description="OmpR/PhoB-type" evidence="9">
    <location>
        <begin position="129"/>
        <end position="225"/>
    </location>
</feature>
<keyword evidence="5 9" id="KW-0238">DNA-binding</keyword>
<keyword evidence="3" id="KW-0902">Two-component regulatory system</keyword>
<dbReference type="Pfam" id="PF00072">
    <property type="entry name" value="Response_reg"/>
    <property type="match status" value="1"/>
</dbReference>
<dbReference type="PANTHER" id="PTHR48111:SF73">
    <property type="entry name" value="ALKALINE PHOSPHATASE SYNTHESIS TRANSCRIPTIONAL REGULATORY PROTEIN PHOP"/>
    <property type="match status" value="1"/>
</dbReference>
<organism evidence="12 13">
    <name type="scientific">Desulforamulus aquiferis</name>
    <dbReference type="NCBI Taxonomy" id="1397668"/>
    <lineage>
        <taxon>Bacteria</taxon>
        <taxon>Bacillati</taxon>
        <taxon>Bacillota</taxon>
        <taxon>Clostridia</taxon>
        <taxon>Eubacteriales</taxon>
        <taxon>Peptococcaceae</taxon>
        <taxon>Desulforamulus</taxon>
    </lineage>
</organism>
<gene>
    <name evidence="12" type="ORF">P6N53_01450</name>
</gene>
<keyword evidence="6" id="KW-0804">Transcription</keyword>
<evidence type="ECO:0000256" key="3">
    <source>
        <dbReference type="ARBA" id="ARBA00023012"/>
    </source>
</evidence>
<dbReference type="GO" id="GO:0000156">
    <property type="term" value="F:phosphorelay response regulator activity"/>
    <property type="evidence" value="ECO:0007669"/>
    <property type="project" value="TreeGrafter"/>
</dbReference>
<evidence type="ECO:0000256" key="1">
    <source>
        <dbReference type="ARBA" id="ARBA00018672"/>
    </source>
</evidence>
<dbReference type="GO" id="GO:0032993">
    <property type="term" value="C:protein-DNA complex"/>
    <property type="evidence" value="ECO:0007669"/>
    <property type="project" value="TreeGrafter"/>
</dbReference>
<dbReference type="Gene3D" id="3.40.50.2300">
    <property type="match status" value="1"/>
</dbReference>
<evidence type="ECO:0000259" key="11">
    <source>
        <dbReference type="PROSITE" id="PS51755"/>
    </source>
</evidence>
<dbReference type="FunFam" id="3.40.50.2300:FF:000001">
    <property type="entry name" value="DNA-binding response regulator PhoB"/>
    <property type="match status" value="1"/>
</dbReference>
<dbReference type="Gene3D" id="6.10.250.690">
    <property type="match status" value="1"/>
</dbReference>
<reference evidence="12" key="1">
    <citation type="journal article" date="2023" name="J. Hazard. Mater.">
        <title>Anaerobic biodegradation of pyrene and benzo[a]pyrene by a new sulfate-reducing Desulforamulus aquiferis strain DSA.</title>
        <authorList>
            <person name="Zhang Z."/>
            <person name="Sun J."/>
            <person name="Gong X."/>
            <person name="Wang C."/>
            <person name="Wang H."/>
        </authorList>
    </citation>
    <scope>NUCLEOTIDE SEQUENCE</scope>
    <source>
        <strain evidence="12">DSA</strain>
    </source>
</reference>
<feature type="modified residue" description="4-aspartylphosphate" evidence="8">
    <location>
        <position position="53"/>
    </location>
</feature>
<dbReference type="PANTHER" id="PTHR48111">
    <property type="entry name" value="REGULATOR OF RPOS"/>
    <property type="match status" value="1"/>
</dbReference>
<feature type="domain" description="OmpR/PhoB-type" evidence="11">
    <location>
        <begin position="129"/>
        <end position="225"/>
    </location>
</feature>
<dbReference type="SMART" id="SM00448">
    <property type="entry name" value="REC"/>
    <property type="match status" value="1"/>
</dbReference>
<evidence type="ECO:0000256" key="8">
    <source>
        <dbReference type="PROSITE-ProRule" id="PRU00169"/>
    </source>
</evidence>
<dbReference type="Gene3D" id="1.10.10.10">
    <property type="entry name" value="Winged helix-like DNA-binding domain superfamily/Winged helix DNA-binding domain"/>
    <property type="match status" value="1"/>
</dbReference>
<keyword evidence="13" id="KW-1185">Reference proteome</keyword>
<dbReference type="FunFam" id="1.10.10.10:FF:000018">
    <property type="entry name" value="DNA-binding response regulator ResD"/>
    <property type="match status" value="1"/>
</dbReference>
<dbReference type="InterPro" id="IPR011006">
    <property type="entry name" value="CheY-like_superfamily"/>
</dbReference>
<dbReference type="RefSeq" id="WP_304540575.1">
    <property type="nucleotide sequence ID" value="NZ_JARPTC010000002.1"/>
</dbReference>
<evidence type="ECO:0000256" key="9">
    <source>
        <dbReference type="PROSITE-ProRule" id="PRU01091"/>
    </source>
</evidence>
<accession>A0AAW7Z935</accession>
<sequence>MNKTILIVEDEPRMQDIIADYLQNEGYQTLVANNGVEALELFKKNRVDLILLDVMMPKLDGLSVCRNIRKYNSQVLIIMLTAKSEENDKLLGYEYGADDYVTKPFSLKILVAKINALLKRAGDYLKESPEIHYVGRLVVNELSHTVALANENIELTPKEFELLVYFIRNKNMVLSREIIMNKVWGYEYYGDLRTVDTHVKRLRQKLKSESDIISTVRGIGYKLEVIK</sequence>
<dbReference type="GO" id="GO:0000976">
    <property type="term" value="F:transcription cis-regulatory region binding"/>
    <property type="evidence" value="ECO:0007669"/>
    <property type="project" value="TreeGrafter"/>
</dbReference>
<dbReference type="Pfam" id="PF00486">
    <property type="entry name" value="Trans_reg_C"/>
    <property type="match status" value="1"/>
</dbReference>
<dbReference type="InterPro" id="IPR001789">
    <property type="entry name" value="Sig_transdc_resp-reg_receiver"/>
</dbReference>
<dbReference type="SMART" id="SM00862">
    <property type="entry name" value="Trans_reg_C"/>
    <property type="match status" value="1"/>
</dbReference>
<keyword evidence="2 8" id="KW-0597">Phosphoprotein</keyword>
<dbReference type="CDD" id="cd00383">
    <property type="entry name" value="trans_reg_C"/>
    <property type="match status" value="1"/>
</dbReference>
<dbReference type="PROSITE" id="PS50110">
    <property type="entry name" value="RESPONSE_REGULATORY"/>
    <property type="match status" value="1"/>
</dbReference>
<dbReference type="PROSITE" id="PS51755">
    <property type="entry name" value="OMPR_PHOB"/>
    <property type="match status" value="1"/>
</dbReference>